<protein>
    <submittedName>
        <fullName evidence="1">Uncharacterized protein</fullName>
    </submittedName>
</protein>
<dbReference type="RefSeq" id="WP_209812319.1">
    <property type="nucleotide sequence ID" value="NZ_JAGGKT010000019.1"/>
</dbReference>
<sequence>MDVNKHKLDINFESLQEVSATLEYMKPAKPFRVVKGKLIRRVREVRSDKKLKARVRINRLANDNLMILTAAYGKKKSVILSDICQSVLTNQTLLVRILRHLKYPGATFKVMGSTEENELKLRLDE</sequence>
<accession>A0ABS4GVP2</accession>
<organism evidence="1 2">
    <name type="scientific">Ammoniphilus resinae</name>
    <dbReference type="NCBI Taxonomy" id="861532"/>
    <lineage>
        <taxon>Bacteria</taxon>
        <taxon>Bacillati</taxon>
        <taxon>Bacillota</taxon>
        <taxon>Bacilli</taxon>
        <taxon>Bacillales</taxon>
        <taxon>Paenibacillaceae</taxon>
        <taxon>Aneurinibacillus group</taxon>
        <taxon>Ammoniphilus</taxon>
    </lineage>
</organism>
<reference evidence="1 2" key="1">
    <citation type="submission" date="2021-03" db="EMBL/GenBank/DDBJ databases">
        <title>Genomic Encyclopedia of Type Strains, Phase IV (KMG-IV): sequencing the most valuable type-strain genomes for metagenomic binning, comparative biology and taxonomic classification.</title>
        <authorList>
            <person name="Goeker M."/>
        </authorList>
    </citation>
    <scope>NUCLEOTIDE SEQUENCE [LARGE SCALE GENOMIC DNA]</scope>
    <source>
        <strain evidence="1 2">DSM 24738</strain>
    </source>
</reference>
<evidence type="ECO:0000313" key="1">
    <source>
        <dbReference type="EMBL" id="MBP1934316.1"/>
    </source>
</evidence>
<comment type="caution">
    <text evidence="1">The sequence shown here is derived from an EMBL/GenBank/DDBJ whole genome shotgun (WGS) entry which is preliminary data.</text>
</comment>
<proteinExistence type="predicted"/>
<dbReference type="Proteomes" id="UP001519343">
    <property type="component" value="Unassembled WGS sequence"/>
</dbReference>
<name>A0ABS4GVP2_9BACL</name>
<evidence type="ECO:0000313" key="2">
    <source>
        <dbReference type="Proteomes" id="UP001519343"/>
    </source>
</evidence>
<gene>
    <name evidence="1" type="ORF">J2Z37_004336</name>
</gene>
<dbReference type="EMBL" id="JAGGKT010000019">
    <property type="protein sequence ID" value="MBP1934316.1"/>
    <property type="molecule type" value="Genomic_DNA"/>
</dbReference>
<keyword evidence="2" id="KW-1185">Reference proteome</keyword>